<dbReference type="EMBL" id="CP035495">
    <property type="protein sequence ID" value="QAY62252.1"/>
    <property type="molecule type" value="Genomic_DNA"/>
</dbReference>
<keyword evidence="3 6" id="KW-0689">Ribosomal protein</keyword>
<dbReference type="InterPro" id="IPR018257">
    <property type="entry name" value="Ribosomal_bL19_CS"/>
</dbReference>
<evidence type="ECO:0000313" key="9">
    <source>
        <dbReference type="Proteomes" id="UP000291758"/>
    </source>
</evidence>
<gene>
    <name evidence="6" type="primary">rplS</name>
    <name evidence="8" type="ORF">ET495_02035</name>
</gene>
<organism evidence="8 9">
    <name type="scientific">Xylanimonas allomyrinae</name>
    <dbReference type="NCBI Taxonomy" id="2509459"/>
    <lineage>
        <taxon>Bacteria</taxon>
        <taxon>Bacillati</taxon>
        <taxon>Actinomycetota</taxon>
        <taxon>Actinomycetes</taxon>
        <taxon>Micrococcales</taxon>
        <taxon>Promicromonosporaceae</taxon>
        <taxon>Xylanimonas</taxon>
    </lineage>
</organism>
<dbReference type="FunFam" id="2.30.30.790:FF:000001">
    <property type="entry name" value="50S ribosomal protein L19"/>
    <property type="match status" value="1"/>
</dbReference>
<reference evidence="8 9" key="1">
    <citation type="submission" date="2019-01" db="EMBL/GenBank/DDBJ databases">
        <title>Genome sequencing of strain 2JSPR-7.</title>
        <authorList>
            <person name="Heo J."/>
            <person name="Kim S.-J."/>
            <person name="Kim J.-S."/>
            <person name="Hong S.-B."/>
            <person name="Kwon S.-W."/>
        </authorList>
    </citation>
    <scope>NUCLEOTIDE SEQUENCE [LARGE SCALE GENOMIC DNA]</scope>
    <source>
        <strain evidence="8 9">2JSPR-7</strain>
    </source>
</reference>
<evidence type="ECO:0000256" key="3">
    <source>
        <dbReference type="ARBA" id="ARBA00022980"/>
    </source>
</evidence>
<protein>
    <recommendedName>
        <fullName evidence="5 6">Large ribosomal subunit protein bL19</fullName>
    </recommendedName>
</protein>
<dbReference type="GO" id="GO:0006412">
    <property type="term" value="P:translation"/>
    <property type="evidence" value="ECO:0007669"/>
    <property type="project" value="UniProtKB-UniRule"/>
</dbReference>
<dbReference type="Gene3D" id="2.30.30.790">
    <property type="match status" value="1"/>
</dbReference>
<dbReference type="PANTHER" id="PTHR15680:SF9">
    <property type="entry name" value="LARGE RIBOSOMAL SUBUNIT PROTEIN BL19M"/>
    <property type="match status" value="1"/>
</dbReference>
<dbReference type="InterPro" id="IPR008991">
    <property type="entry name" value="Translation_prot_SH3-like_sf"/>
</dbReference>
<dbReference type="GO" id="GO:0003735">
    <property type="term" value="F:structural constituent of ribosome"/>
    <property type="evidence" value="ECO:0007669"/>
    <property type="project" value="InterPro"/>
</dbReference>
<comment type="similarity">
    <text evidence="2 6 7">Belongs to the bacterial ribosomal protein bL19 family.</text>
</comment>
<evidence type="ECO:0000256" key="1">
    <source>
        <dbReference type="ARBA" id="ARBA00002349"/>
    </source>
</evidence>
<dbReference type="KEGG" id="xyl:ET495_02035"/>
<dbReference type="GO" id="GO:0022625">
    <property type="term" value="C:cytosolic large ribosomal subunit"/>
    <property type="evidence" value="ECO:0007669"/>
    <property type="project" value="TreeGrafter"/>
</dbReference>
<dbReference type="InterPro" id="IPR001857">
    <property type="entry name" value="Ribosomal_bL19"/>
</dbReference>
<dbReference type="RefSeq" id="WP_129202215.1">
    <property type="nucleotide sequence ID" value="NZ_CP035495.1"/>
</dbReference>
<dbReference type="PRINTS" id="PR00061">
    <property type="entry name" value="RIBOSOMALL19"/>
</dbReference>
<dbReference type="PROSITE" id="PS01015">
    <property type="entry name" value="RIBOSOMAL_L19"/>
    <property type="match status" value="1"/>
</dbReference>
<dbReference type="OrthoDB" id="9803541at2"/>
<dbReference type="Proteomes" id="UP000291758">
    <property type="component" value="Chromosome"/>
</dbReference>
<dbReference type="HAMAP" id="MF_00402">
    <property type="entry name" value="Ribosomal_bL19"/>
    <property type="match status" value="1"/>
</dbReference>
<dbReference type="PIRSF" id="PIRSF002191">
    <property type="entry name" value="Ribosomal_L19"/>
    <property type="match status" value="1"/>
</dbReference>
<dbReference type="NCBIfam" id="TIGR01024">
    <property type="entry name" value="rplS_bact"/>
    <property type="match status" value="1"/>
</dbReference>
<accession>A0A4P6EIC7</accession>
<sequence>MHKLDFVDAASLRTDIPDFRAGDTVKVNVKVVEGNRSRIQAFQGVCIGRSGGGVRETFTVRKISFGVGVERTFPLHAPTIDTIELVTRGDVRRAKLYYLRSLRGKKAKIKEKRETPAK</sequence>
<dbReference type="PANTHER" id="PTHR15680">
    <property type="entry name" value="RIBOSOMAL PROTEIN L19"/>
    <property type="match status" value="1"/>
</dbReference>
<keyword evidence="9" id="KW-1185">Reference proteome</keyword>
<evidence type="ECO:0000256" key="5">
    <source>
        <dbReference type="ARBA" id="ARBA00035171"/>
    </source>
</evidence>
<evidence type="ECO:0000256" key="4">
    <source>
        <dbReference type="ARBA" id="ARBA00023274"/>
    </source>
</evidence>
<dbReference type="SUPFAM" id="SSF50104">
    <property type="entry name" value="Translation proteins SH3-like domain"/>
    <property type="match status" value="1"/>
</dbReference>
<evidence type="ECO:0000256" key="7">
    <source>
        <dbReference type="RuleBase" id="RU000559"/>
    </source>
</evidence>
<comment type="function">
    <text evidence="1 6 7">This protein is located at the 30S-50S ribosomal subunit interface and may play a role in the structure and function of the aminoacyl-tRNA binding site.</text>
</comment>
<evidence type="ECO:0000256" key="6">
    <source>
        <dbReference type="HAMAP-Rule" id="MF_00402"/>
    </source>
</evidence>
<dbReference type="AlphaFoldDB" id="A0A4P6EIC7"/>
<keyword evidence="4 6" id="KW-0687">Ribonucleoprotein</keyword>
<dbReference type="InterPro" id="IPR038657">
    <property type="entry name" value="Ribosomal_bL19_sf"/>
</dbReference>
<evidence type="ECO:0000256" key="2">
    <source>
        <dbReference type="ARBA" id="ARBA00005781"/>
    </source>
</evidence>
<dbReference type="Pfam" id="PF01245">
    <property type="entry name" value="Ribosomal_L19"/>
    <property type="match status" value="1"/>
</dbReference>
<proteinExistence type="inferred from homology"/>
<evidence type="ECO:0000313" key="8">
    <source>
        <dbReference type="EMBL" id="QAY62252.1"/>
    </source>
</evidence>
<name>A0A4P6EIC7_9MICO</name>